<dbReference type="EMBL" id="BARV01018667">
    <property type="protein sequence ID" value="GAI22213.1"/>
    <property type="molecule type" value="Genomic_DNA"/>
</dbReference>
<dbReference type="SUPFAM" id="SSF53448">
    <property type="entry name" value="Nucleotide-diphospho-sugar transferases"/>
    <property type="match status" value="1"/>
</dbReference>
<dbReference type="PANTHER" id="PTHR47183">
    <property type="entry name" value="GLUCOSE-1-PHOSPHATE CYTIDYLYLTRANSFERASE-RELATED"/>
    <property type="match status" value="1"/>
</dbReference>
<name>X1LSY3_9ZZZZ</name>
<dbReference type="PANTHER" id="PTHR47183:SF1">
    <property type="entry name" value="GLUCOSE-1-PHOSPHATE CYTIDYLYLTRANSFERASE"/>
    <property type="match status" value="1"/>
</dbReference>
<dbReference type="Pfam" id="PF00483">
    <property type="entry name" value="NTP_transferase"/>
    <property type="match status" value="1"/>
</dbReference>
<accession>X1LSY3</accession>
<dbReference type="InterPro" id="IPR013446">
    <property type="entry name" value="G1P_cyt_trans-like"/>
</dbReference>
<sequence length="178" mass="20183">HGAHEEQDYQVTLAETGLDTMTGARVKRIRNYISEDTFMVTYGDGISNVNIGDLLNFHHKHGRLATITTVRPISRFGILELNAGGQVESFAEKPQINGRVNAGFFVFNKKVFEYLSEEPDCVLESGPMQHLAHQGQLMAYQHDGFFYAMDTYREYSYLNDLWTSGNAPWVIWANQDGL</sequence>
<protein>
    <recommendedName>
        <fullName evidence="1">Nucleotidyl transferase domain-containing protein</fullName>
    </recommendedName>
</protein>
<proteinExistence type="predicted"/>
<gene>
    <name evidence="2" type="ORF">S06H3_31510</name>
</gene>
<dbReference type="Gene3D" id="3.90.550.10">
    <property type="entry name" value="Spore Coat Polysaccharide Biosynthesis Protein SpsA, Chain A"/>
    <property type="match status" value="1"/>
</dbReference>
<organism evidence="2">
    <name type="scientific">marine sediment metagenome</name>
    <dbReference type="NCBI Taxonomy" id="412755"/>
    <lineage>
        <taxon>unclassified sequences</taxon>
        <taxon>metagenomes</taxon>
        <taxon>ecological metagenomes</taxon>
    </lineage>
</organism>
<dbReference type="GO" id="GO:0047343">
    <property type="term" value="F:glucose-1-phosphate cytidylyltransferase activity"/>
    <property type="evidence" value="ECO:0007669"/>
    <property type="project" value="InterPro"/>
</dbReference>
<reference evidence="2" key="1">
    <citation type="journal article" date="2014" name="Front. Microbiol.">
        <title>High frequency of phylogenetically diverse reductive dehalogenase-homologous genes in deep subseafloor sedimentary metagenomes.</title>
        <authorList>
            <person name="Kawai M."/>
            <person name="Futagami T."/>
            <person name="Toyoda A."/>
            <person name="Takaki Y."/>
            <person name="Nishi S."/>
            <person name="Hori S."/>
            <person name="Arai W."/>
            <person name="Tsubouchi T."/>
            <person name="Morono Y."/>
            <person name="Uchiyama I."/>
            <person name="Ito T."/>
            <person name="Fujiyama A."/>
            <person name="Inagaki F."/>
            <person name="Takami H."/>
        </authorList>
    </citation>
    <scope>NUCLEOTIDE SEQUENCE</scope>
    <source>
        <strain evidence="2">Expedition CK06-06</strain>
    </source>
</reference>
<evidence type="ECO:0000259" key="1">
    <source>
        <dbReference type="Pfam" id="PF00483"/>
    </source>
</evidence>
<feature type="domain" description="Nucleotidyl transferase" evidence="1">
    <location>
        <begin position="26"/>
        <end position="117"/>
    </location>
</feature>
<evidence type="ECO:0000313" key="2">
    <source>
        <dbReference type="EMBL" id="GAI22213.1"/>
    </source>
</evidence>
<comment type="caution">
    <text evidence="2">The sequence shown here is derived from an EMBL/GenBank/DDBJ whole genome shotgun (WGS) entry which is preliminary data.</text>
</comment>
<dbReference type="InterPro" id="IPR005835">
    <property type="entry name" value="NTP_transferase_dom"/>
</dbReference>
<dbReference type="InterPro" id="IPR029044">
    <property type="entry name" value="Nucleotide-diphossugar_trans"/>
</dbReference>
<dbReference type="AlphaFoldDB" id="X1LSY3"/>
<feature type="non-terminal residue" evidence="2">
    <location>
        <position position="1"/>
    </location>
</feature>